<dbReference type="PANTHER" id="PTHR20842:SF0">
    <property type="entry name" value="ALPHA-ASPARTYL DIPEPTIDASE"/>
    <property type="match status" value="1"/>
</dbReference>
<dbReference type="Proteomes" id="UP000176581">
    <property type="component" value="Unassembled WGS sequence"/>
</dbReference>
<accession>A0A1F8FN83</accession>
<dbReference type="Pfam" id="PF03575">
    <property type="entry name" value="Peptidase_S51"/>
    <property type="match status" value="1"/>
</dbReference>
<comment type="caution">
    <text evidence="5">The sequence shown here is derived from an EMBL/GenBank/DDBJ whole genome shotgun (WGS) entry which is preliminary data.</text>
</comment>
<keyword evidence="4" id="KW-0720">Serine protease</keyword>
<sequence>MELFLTSSVHAVAHDIAKRVNLSKANKLVFIDTAAEPKGERDDLEWLKNDRKALVDAGFKVSDYTITGKSRDQLETDLNEFDYIYLSGGNTAYLLEQSQKSGFVSLIKELVQKGKIYIGTSAGSIIAGPRLPDYFADEDAELENNDGYGFVNFTLLPHWGSEDFKERYLGERLKIVYKDDQVPLLLLTDNQYVHVQNDQIKIVDVKNNR</sequence>
<name>A0A1F8FN83_9BACT</name>
<evidence type="ECO:0000256" key="4">
    <source>
        <dbReference type="ARBA" id="ARBA00022825"/>
    </source>
</evidence>
<organism evidence="5 6">
    <name type="scientific">Candidatus Yanofskybacteria bacterium RIFCSPHIGHO2_02_FULL_43_22</name>
    <dbReference type="NCBI Taxonomy" id="1802681"/>
    <lineage>
        <taxon>Bacteria</taxon>
        <taxon>Candidatus Yanofskyibacteriota</taxon>
    </lineage>
</organism>
<dbReference type="InterPro" id="IPR005320">
    <property type="entry name" value="Peptidase_S51"/>
</dbReference>
<dbReference type="InterPro" id="IPR029062">
    <property type="entry name" value="Class_I_gatase-like"/>
</dbReference>
<dbReference type="PANTHER" id="PTHR20842">
    <property type="entry name" value="PROTEASE S51 ALPHA-ASPARTYL DIPEPTIDASE"/>
    <property type="match status" value="1"/>
</dbReference>
<reference evidence="5 6" key="1">
    <citation type="journal article" date="2016" name="Nat. Commun.">
        <title>Thousands of microbial genomes shed light on interconnected biogeochemical processes in an aquifer system.</title>
        <authorList>
            <person name="Anantharaman K."/>
            <person name="Brown C.T."/>
            <person name="Hug L.A."/>
            <person name="Sharon I."/>
            <person name="Castelle C.J."/>
            <person name="Probst A.J."/>
            <person name="Thomas B.C."/>
            <person name="Singh A."/>
            <person name="Wilkins M.J."/>
            <person name="Karaoz U."/>
            <person name="Brodie E.L."/>
            <person name="Williams K.H."/>
            <person name="Hubbard S.S."/>
            <person name="Banfield J.F."/>
        </authorList>
    </citation>
    <scope>NUCLEOTIDE SEQUENCE [LARGE SCALE GENOMIC DNA]</scope>
</reference>
<keyword evidence="2" id="KW-0645">Protease</keyword>
<evidence type="ECO:0000313" key="6">
    <source>
        <dbReference type="Proteomes" id="UP000176581"/>
    </source>
</evidence>
<keyword evidence="3" id="KW-0378">Hydrolase</keyword>
<evidence type="ECO:0000256" key="3">
    <source>
        <dbReference type="ARBA" id="ARBA00022801"/>
    </source>
</evidence>
<gene>
    <name evidence="5" type="ORF">A3J47_03455</name>
</gene>
<dbReference type="EMBL" id="MGJV01000031">
    <property type="protein sequence ID" value="OGN13906.1"/>
    <property type="molecule type" value="Genomic_DNA"/>
</dbReference>
<evidence type="ECO:0008006" key="7">
    <source>
        <dbReference type="Google" id="ProtNLM"/>
    </source>
</evidence>
<evidence type="ECO:0000256" key="2">
    <source>
        <dbReference type="ARBA" id="ARBA00022670"/>
    </source>
</evidence>
<dbReference type="GO" id="GO:0006508">
    <property type="term" value="P:proteolysis"/>
    <property type="evidence" value="ECO:0007669"/>
    <property type="project" value="UniProtKB-KW"/>
</dbReference>
<evidence type="ECO:0000256" key="1">
    <source>
        <dbReference type="ARBA" id="ARBA00006534"/>
    </source>
</evidence>
<dbReference type="Gene3D" id="3.40.50.880">
    <property type="match status" value="1"/>
</dbReference>
<protein>
    <recommendedName>
        <fullName evidence="7">Peptidase E</fullName>
    </recommendedName>
</protein>
<dbReference type="SUPFAM" id="SSF52317">
    <property type="entry name" value="Class I glutamine amidotransferase-like"/>
    <property type="match status" value="1"/>
</dbReference>
<dbReference type="GO" id="GO:0008236">
    <property type="term" value="F:serine-type peptidase activity"/>
    <property type="evidence" value="ECO:0007669"/>
    <property type="project" value="UniProtKB-KW"/>
</dbReference>
<evidence type="ECO:0000313" key="5">
    <source>
        <dbReference type="EMBL" id="OGN13906.1"/>
    </source>
</evidence>
<comment type="similarity">
    <text evidence="1">Belongs to the peptidase S51 family.</text>
</comment>
<proteinExistence type="inferred from homology"/>
<dbReference type="AlphaFoldDB" id="A0A1F8FN83"/>